<proteinExistence type="predicted"/>
<evidence type="ECO:0000313" key="2">
    <source>
        <dbReference type="EMBL" id="KAK1850044.1"/>
    </source>
</evidence>
<feature type="compositionally biased region" description="Polar residues" evidence="1">
    <location>
        <begin position="49"/>
        <end position="61"/>
    </location>
</feature>
<organism evidence="2 3">
    <name type="scientific">Colletotrichum chrysophilum</name>
    <dbReference type="NCBI Taxonomy" id="1836956"/>
    <lineage>
        <taxon>Eukaryota</taxon>
        <taxon>Fungi</taxon>
        <taxon>Dikarya</taxon>
        <taxon>Ascomycota</taxon>
        <taxon>Pezizomycotina</taxon>
        <taxon>Sordariomycetes</taxon>
        <taxon>Hypocreomycetidae</taxon>
        <taxon>Glomerellales</taxon>
        <taxon>Glomerellaceae</taxon>
        <taxon>Colletotrichum</taxon>
        <taxon>Colletotrichum gloeosporioides species complex</taxon>
    </lineage>
</organism>
<evidence type="ECO:0000256" key="1">
    <source>
        <dbReference type="SAM" id="MobiDB-lite"/>
    </source>
</evidence>
<protein>
    <submittedName>
        <fullName evidence="2">Uncharacterized protein</fullName>
    </submittedName>
</protein>
<feature type="non-terminal residue" evidence="2">
    <location>
        <position position="1"/>
    </location>
</feature>
<keyword evidence="3" id="KW-1185">Reference proteome</keyword>
<dbReference type="AlphaFoldDB" id="A0AAD9AM47"/>
<name>A0AAD9AM47_9PEZI</name>
<comment type="caution">
    <text evidence="2">The sequence shown here is derived from an EMBL/GenBank/DDBJ whole genome shotgun (WGS) entry which is preliminary data.</text>
</comment>
<evidence type="ECO:0000313" key="3">
    <source>
        <dbReference type="Proteomes" id="UP001243330"/>
    </source>
</evidence>
<sequence>IASQPNDVETATTSQHCHYTTTNFHRLYLNTPPQQIPDTKQLIPDTRHQTPPSQQFSGLCSTSTTDRLVPLPPSGTALSSAVAYPSAANISNARIPVA</sequence>
<dbReference type="Proteomes" id="UP001243330">
    <property type="component" value="Unassembled WGS sequence"/>
</dbReference>
<feature type="region of interest" description="Disordered" evidence="1">
    <location>
        <begin position="29"/>
        <end position="61"/>
    </location>
</feature>
<dbReference type="EMBL" id="JAQOWY010000129">
    <property type="protein sequence ID" value="KAK1850044.1"/>
    <property type="molecule type" value="Genomic_DNA"/>
</dbReference>
<reference evidence="2" key="1">
    <citation type="submission" date="2023-01" db="EMBL/GenBank/DDBJ databases">
        <title>Colletotrichum chrysophilum M932 genome sequence.</title>
        <authorList>
            <person name="Baroncelli R."/>
        </authorList>
    </citation>
    <scope>NUCLEOTIDE SEQUENCE</scope>
    <source>
        <strain evidence="2">M932</strain>
    </source>
</reference>
<accession>A0AAD9AM47</accession>
<gene>
    <name evidence="2" type="ORF">CCHR01_07368</name>
</gene>